<protein>
    <submittedName>
        <fullName evidence="2">Alpha/beta hydrolase</fullName>
    </submittedName>
</protein>
<dbReference type="SUPFAM" id="SSF53474">
    <property type="entry name" value="alpha/beta-Hydrolases"/>
    <property type="match status" value="1"/>
</dbReference>
<dbReference type="GO" id="GO:0016787">
    <property type="term" value="F:hydrolase activity"/>
    <property type="evidence" value="ECO:0007669"/>
    <property type="project" value="UniProtKB-KW"/>
</dbReference>
<name>A0ABT2PLK8_9BURK</name>
<evidence type="ECO:0000259" key="1">
    <source>
        <dbReference type="Pfam" id="PF12697"/>
    </source>
</evidence>
<feature type="domain" description="AB hydrolase-1" evidence="1">
    <location>
        <begin position="28"/>
        <end position="202"/>
    </location>
</feature>
<keyword evidence="3" id="KW-1185">Reference proteome</keyword>
<evidence type="ECO:0000313" key="2">
    <source>
        <dbReference type="EMBL" id="MCT9811359.1"/>
    </source>
</evidence>
<comment type="caution">
    <text evidence="2">The sequence shown here is derived from an EMBL/GenBank/DDBJ whole genome shotgun (WGS) entry which is preliminary data.</text>
</comment>
<dbReference type="Proteomes" id="UP001525968">
    <property type="component" value="Unassembled WGS sequence"/>
</dbReference>
<organism evidence="2 3">
    <name type="scientific">Acidovorax bellezanensis</name>
    <dbReference type="NCBI Taxonomy" id="2976702"/>
    <lineage>
        <taxon>Bacteria</taxon>
        <taxon>Pseudomonadati</taxon>
        <taxon>Pseudomonadota</taxon>
        <taxon>Betaproteobacteria</taxon>
        <taxon>Burkholderiales</taxon>
        <taxon>Comamonadaceae</taxon>
        <taxon>Acidovorax</taxon>
    </lineage>
</organism>
<gene>
    <name evidence="2" type="ORF">N0K08_11990</name>
</gene>
<dbReference type="Gene3D" id="3.40.50.1820">
    <property type="entry name" value="alpha/beta hydrolase"/>
    <property type="match status" value="1"/>
</dbReference>
<reference evidence="2 3" key="1">
    <citation type="submission" date="2022-09" db="EMBL/GenBank/DDBJ databases">
        <title>Draft genome of isolate Be4.</title>
        <authorList>
            <person name="Sanchez-Castro I."/>
            <person name="Martinez-Rodriguez P."/>
            <person name="Descostes M."/>
            <person name="Merroun M."/>
        </authorList>
    </citation>
    <scope>NUCLEOTIDE SEQUENCE [LARGE SCALE GENOMIC DNA]</scope>
    <source>
        <strain evidence="2 3">Be4</strain>
    </source>
</reference>
<accession>A0ABT2PLK8</accession>
<evidence type="ECO:0000313" key="3">
    <source>
        <dbReference type="Proteomes" id="UP001525968"/>
    </source>
</evidence>
<proteinExistence type="predicted"/>
<dbReference type="EMBL" id="JAODYH010000005">
    <property type="protein sequence ID" value="MCT9811359.1"/>
    <property type="molecule type" value="Genomic_DNA"/>
</dbReference>
<dbReference type="InterPro" id="IPR000073">
    <property type="entry name" value="AB_hydrolase_1"/>
</dbReference>
<dbReference type="PANTHER" id="PTHR46438">
    <property type="entry name" value="ALPHA/BETA-HYDROLASES SUPERFAMILY PROTEIN"/>
    <property type="match status" value="1"/>
</dbReference>
<sequence length="224" mass="23256">MTEFLQHGRIRLALHRLQDASAPQSHPLLLLHGLGESSLSHARSTYADWPGAVYALDFTGHGQSSIPAGGGYSCEALMGDVDIALAQLGPTTVCGRGLGAYVALLIAGARPERVLGAVLLDGPGLAGTCASSSPYIPHVDVSRPAPPDPFALAELSTDARPPEYAVHFAMLCAQASHLPHPISLCTREQPPWLQAVREALPCDAATPASACLSYASAQPAPSSP</sequence>
<dbReference type="Pfam" id="PF12697">
    <property type="entry name" value="Abhydrolase_6"/>
    <property type="match status" value="1"/>
</dbReference>
<keyword evidence="2" id="KW-0378">Hydrolase</keyword>
<dbReference type="InterPro" id="IPR029058">
    <property type="entry name" value="AB_hydrolase_fold"/>
</dbReference>
<dbReference type="RefSeq" id="WP_261500586.1">
    <property type="nucleotide sequence ID" value="NZ_JAODYH010000005.1"/>
</dbReference>